<dbReference type="Proteomes" id="UP000030651">
    <property type="component" value="Unassembled WGS sequence"/>
</dbReference>
<dbReference type="HOGENOM" id="CLU_028200_0_2_1"/>
<dbReference type="InParanoid" id="W3WVC5"/>
<keyword evidence="2 6" id="KW-0812">Transmembrane</keyword>
<dbReference type="AlphaFoldDB" id="W3WVC5"/>
<dbReference type="EMBL" id="KI912117">
    <property type="protein sequence ID" value="ETS76791.1"/>
    <property type="molecule type" value="Genomic_DNA"/>
</dbReference>
<keyword evidence="3 6" id="KW-1133">Transmembrane helix</keyword>
<accession>W3WVC5</accession>
<organism evidence="8 9">
    <name type="scientific">Pestalotiopsis fici (strain W106-1 / CGMCC3.15140)</name>
    <dbReference type="NCBI Taxonomy" id="1229662"/>
    <lineage>
        <taxon>Eukaryota</taxon>
        <taxon>Fungi</taxon>
        <taxon>Dikarya</taxon>
        <taxon>Ascomycota</taxon>
        <taxon>Pezizomycotina</taxon>
        <taxon>Sordariomycetes</taxon>
        <taxon>Xylariomycetidae</taxon>
        <taxon>Amphisphaeriales</taxon>
        <taxon>Sporocadaceae</taxon>
        <taxon>Pestalotiopsis</taxon>
    </lineage>
</organism>
<evidence type="ECO:0000259" key="7">
    <source>
        <dbReference type="Pfam" id="PF20684"/>
    </source>
</evidence>
<name>W3WVC5_PESFW</name>
<dbReference type="PANTHER" id="PTHR33048:SF47">
    <property type="entry name" value="INTEGRAL MEMBRANE PROTEIN-RELATED"/>
    <property type="match status" value="1"/>
</dbReference>
<dbReference type="eggNOG" id="ENOG502SN7T">
    <property type="taxonomic scope" value="Eukaryota"/>
</dbReference>
<feature type="transmembrane region" description="Helical" evidence="6">
    <location>
        <begin position="150"/>
        <end position="175"/>
    </location>
</feature>
<evidence type="ECO:0000256" key="4">
    <source>
        <dbReference type="ARBA" id="ARBA00023136"/>
    </source>
</evidence>
<dbReference type="OrthoDB" id="5278984at2759"/>
<feature type="transmembrane region" description="Helical" evidence="6">
    <location>
        <begin position="187"/>
        <end position="206"/>
    </location>
</feature>
<evidence type="ECO:0000256" key="5">
    <source>
        <dbReference type="ARBA" id="ARBA00038359"/>
    </source>
</evidence>
<evidence type="ECO:0000256" key="1">
    <source>
        <dbReference type="ARBA" id="ARBA00004141"/>
    </source>
</evidence>
<dbReference type="InterPro" id="IPR052337">
    <property type="entry name" value="SAT4-like"/>
</dbReference>
<dbReference type="PANTHER" id="PTHR33048">
    <property type="entry name" value="PTH11-LIKE INTEGRAL MEMBRANE PROTEIN (AFU_ORTHOLOGUE AFUA_5G11245)"/>
    <property type="match status" value="1"/>
</dbReference>
<sequence length="278" mass="30999">MGVSIPVVLARCATRLKLTNRLWPDDHMSLLSLVALLAIVSIQIYSVSEGSGMHYWQTDLDKVQLTRQLFYVAKILYVFVQCTGKIAVLLLYQRVFDTGHGAQWLRRAIKVMIVLTFAIEGTYIFIIAFQCLPVAALWDPSIKDFTCLNAGVAFAAGAVLNIASDFVLMILPLPALWKLQTSKRKRFGVALMLVIASLGIVASLVRIKFLIGGSSAFDSSFHNVDIYSWSLIELFTEATLGSYNMCHPIDRLKHISAISSVTTKQVKPKVRYRIDPEI</sequence>
<feature type="domain" description="Rhodopsin" evidence="7">
    <location>
        <begin position="10"/>
        <end position="238"/>
    </location>
</feature>
<feature type="transmembrane region" description="Helical" evidence="6">
    <location>
        <begin position="68"/>
        <end position="92"/>
    </location>
</feature>
<proteinExistence type="inferred from homology"/>
<evidence type="ECO:0000256" key="2">
    <source>
        <dbReference type="ARBA" id="ARBA00022692"/>
    </source>
</evidence>
<feature type="transmembrane region" description="Helical" evidence="6">
    <location>
        <begin position="113"/>
        <end position="138"/>
    </location>
</feature>
<evidence type="ECO:0000313" key="8">
    <source>
        <dbReference type="EMBL" id="ETS76791.1"/>
    </source>
</evidence>
<dbReference type="InterPro" id="IPR049326">
    <property type="entry name" value="Rhodopsin_dom_fungi"/>
</dbReference>
<dbReference type="GeneID" id="19277191"/>
<evidence type="ECO:0000256" key="6">
    <source>
        <dbReference type="SAM" id="Phobius"/>
    </source>
</evidence>
<dbReference type="RefSeq" id="XP_007838950.1">
    <property type="nucleotide sequence ID" value="XM_007840759.1"/>
</dbReference>
<comment type="subcellular location">
    <subcellularLocation>
        <location evidence="1">Membrane</location>
        <topology evidence="1">Multi-pass membrane protein</topology>
    </subcellularLocation>
</comment>
<evidence type="ECO:0000256" key="3">
    <source>
        <dbReference type="ARBA" id="ARBA00022989"/>
    </source>
</evidence>
<dbReference type="KEGG" id="pfy:PFICI_12178"/>
<dbReference type="GO" id="GO:0016020">
    <property type="term" value="C:membrane"/>
    <property type="evidence" value="ECO:0007669"/>
    <property type="project" value="UniProtKB-SubCell"/>
</dbReference>
<evidence type="ECO:0000313" key="9">
    <source>
        <dbReference type="Proteomes" id="UP000030651"/>
    </source>
</evidence>
<reference evidence="9" key="1">
    <citation type="journal article" date="2015" name="BMC Genomics">
        <title>Genomic and transcriptomic analysis of the endophytic fungus Pestalotiopsis fici reveals its lifestyle and high potential for synthesis of natural products.</title>
        <authorList>
            <person name="Wang X."/>
            <person name="Zhang X."/>
            <person name="Liu L."/>
            <person name="Xiang M."/>
            <person name="Wang W."/>
            <person name="Sun X."/>
            <person name="Che Y."/>
            <person name="Guo L."/>
            <person name="Liu G."/>
            <person name="Guo L."/>
            <person name="Wang C."/>
            <person name="Yin W.B."/>
            <person name="Stadler M."/>
            <person name="Zhang X."/>
            <person name="Liu X."/>
        </authorList>
    </citation>
    <scope>NUCLEOTIDE SEQUENCE [LARGE SCALE GENOMIC DNA]</scope>
    <source>
        <strain evidence="9">W106-1 / CGMCC3.15140</strain>
    </source>
</reference>
<keyword evidence="9" id="KW-1185">Reference proteome</keyword>
<protein>
    <recommendedName>
        <fullName evidence="7">Rhodopsin domain-containing protein</fullName>
    </recommendedName>
</protein>
<gene>
    <name evidence="8" type="ORF">PFICI_12178</name>
</gene>
<feature type="transmembrane region" description="Helical" evidence="6">
    <location>
        <begin position="30"/>
        <end position="48"/>
    </location>
</feature>
<comment type="similarity">
    <text evidence="5">Belongs to the SAT4 family.</text>
</comment>
<keyword evidence="4 6" id="KW-0472">Membrane</keyword>
<dbReference type="Pfam" id="PF20684">
    <property type="entry name" value="Fung_rhodopsin"/>
    <property type="match status" value="1"/>
</dbReference>